<sequence length="337" mass="39836">MLNNLYYLFLIVGFICSENLFAGKQKDSESSDSEKRKQSTSIVKKISKDAYSILEIDRIENLMKRVEKLDFPSKSRFSHFSLERQMEIKHIVPENIDFEQCETLFYQKLGNYFPDVYRNLKEIHDALSGLNNTQENLSKNLLDMEQNNASEKRIAEFSKIIKNKKAKIQEISNKFDDKKNEILFEMFQEINKAPKISKENVFFLREIHAAWMNGWKFTKTINKVQKFINEIQKNVLQNGTPYYDDEGDGEGDFVVNSRFVAHFNEFFKNSDSLNQLEFMINSFKDPESKMALRFIFNSFKDLIKNNPTYFKHNFFVNYLPRIDANEFEPSKEGTNKY</sequence>
<feature type="coiled-coil region" evidence="1">
    <location>
        <begin position="127"/>
        <end position="181"/>
    </location>
</feature>
<keyword evidence="3" id="KW-1185">Reference proteome</keyword>
<name>W6TT57_HOLOB</name>
<keyword evidence="1" id="KW-0175">Coiled coil</keyword>
<gene>
    <name evidence="2" type="ORF">P618_200845</name>
</gene>
<comment type="caution">
    <text evidence="2">The sequence shown here is derived from an EMBL/GenBank/DDBJ whole genome shotgun (WGS) entry which is preliminary data.</text>
</comment>
<reference evidence="2 3" key="1">
    <citation type="journal article" date="2014" name="FEMS Microbiol. Lett.">
        <title>Draft genome sequences of three Holospora species (Holospora obtusa, Holospora undulata, and Holospora elegans), endonuclear symbiotic bacteria of the ciliate Paramecium caudatum.</title>
        <authorList>
            <person name="Dohra H."/>
            <person name="Tanaka K."/>
            <person name="Suzuki T."/>
            <person name="Fujishima M."/>
            <person name="Suzuki H."/>
        </authorList>
    </citation>
    <scope>NUCLEOTIDE SEQUENCE [LARGE SCALE GENOMIC DNA]</scope>
    <source>
        <strain evidence="2 3">F1</strain>
    </source>
</reference>
<dbReference type="AlphaFoldDB" id="W6TT57"/>
<dbReference type="EMBL" id="AWTR02000074">
    <property type="protein sequence ID" value="ETZ06947.1"/>
    <property type="molecule type" value="Genomic_DNA"/>
</dbReference>
<dbReference type="Proteomes" id="UP000019112">
    <property type="component" value="Unassembled WGS sequence"/>
</dbReference>
<proteinExistence type="predicted"/>
<evidence type="ECO:0000256" key="1">
    <source>
        <dbReference type="SAM" id="Coils"/>
    </source>
</evidence>
<evidence type="ECO:0000313" key="2">
    <source>
        <dbReference type="EMBL" id="ETZ06947.1"/>
    </source>
</evidence>
<organism evidence="2 3">
    <name type="scientific">Holospora obtusa F1</name>
    <dbReference type="NCBI Taxonomy" id="1399147"/>
    <lineage>
        <taxon>Bacteria</taxon>
        <taxon>Pseudomonadati</taxon>
        <taxon>Pseudomonadota</taxon>
        <taxon>Alphaproteobacteria</taxon>
        <taxon>Holosporales</taxon>
        <taxon>Holosporaceae</taxon>
        <taxon>Holospora</taxon>
    </lineage>
</organism>
<accession>W6TT57</accession>
<protein>
    <submittedName>
        <fullName evidence="2">Uncharacterized protein</fullName>
    </submittedName>
</protein>
<evidence type="ECO:0000313" key="3">
    <source>
        <dbReference type="Proteomes" id="UP000019112"/>
    </source>
</evidence>